<gene>
    <name evidence="3" type="ordered locus">Anacy_5985</name>
</gene>
<sequence>MSKKYFTYRICVNNEQRVQIEKYDTECQSLGRPQGNFCYPQKREEIEQLLVIAHNNQLDRQQPRQIGEALFDSLFDPVLRQDFINFYVKAVQQETQLLRIELDIDEEEIPEIAALPWEFLCLPEDANQGTVWLATDPNLVFSRRRALWNPAQPIQLATGEKLRIALAISAPKDLPSVEYAEIQEYLEALANEQSEDIELLSIVNPATPTAINELLEQKPHIFHFIGHGRFENEAGEKVGQIALVRKVLNKASWVDAQFFAGLFVHIPRPGIVILQACEGGMQSESEAFRGVAAKIVGQNIPVVLAMQYEVANAIASVFSSEFYRRLGKGEPVDIAAQKGRYTIGLETQYKNRDFATPVIFMNVQDGYLFTTKETSSDDKNICNLIQLKKVLDKAKFCGPLTLVKEDFDKANLVSQLDDGNYVYYLSHHLGGQHLYVTSQLKSEDFERSYHSIILAYYGAFLGRETIFDILKRLPELPELIKTQDTKKNDKNSPNTSDNPRLKSLQKQKQQLESQIAELEKLSNRCSQDIKAESNAARRSQLNTQIDNYSIEIDELYEKLKQIEDKINKLS</sequence>
<proteinExistence type="predicted"/>
<dbReference type="Pfam" id="PF12770">
    <property type="entry name" value="CHAT"/>
    <property type="match status" value="1"/>
</dbReference>
<dbReference type="Proteomes" id="UP000010474">
    <property type="component" value="Plasmid pANACY.03"/>
</dbReference>
<accession>K9ZPX4</accession>
<evidence type="ECO:0000256" key="1">
    <source>
        <dbReference type="SAM" id="MobiDB-lite"/>
    </source>
</evidence>
<organism evidence="3 4">
    <name type="scientific">Anabaena cylindrica (strain ATCC 27899 / PCC 7122)</name>
    <dbReference type="NCBI Taxonomy" id="272123"/>
    <lineage>
        <taxon>Bacteria</taxon>
        <taxon>Bacillati</taxon>
        <taxon>Cyanobacteriota</taxon>
        <taxon>Cyanophyceae</taxon>
        <taxon>Nostocales</taxon>
        <taxon>Nostocaceae</taxon>
        <taxon>Anabaena</taxon>
    </lineage>
</organism>
<dbReference type="EMBL" id="CP003662">
    <property type="protein sequence ID" value="AFZ61268.1"/>
    <property type="molecule type" value="Genomic_DNA"/>
</dbReference>
<geneLocation type="plasmid" evidence="3 4">
    <name>pANACY.03</name>
</geneLocation>
<feature type="domain" description="CHAT" evidence="2">
    <location>
        <begin position="65"/>
        <end position="338"/>
    </location>
</feature>
<dbReference type="AlphaFoldDB" id="K9ZPX4"/>
<evidence type="ECO:0000259" key="2">
    <source>
        <dbReference type="Pfam" id="PF12770"/>
    </source>
</evidence>
<reference evidence="4" key="1">
    <citation type="journal article" date="2013" name="Proc. Natl. Acad. Sci. U.S.A.">
        <title>Improving the coverage of the cyanobacterial phylum using diversity-driven genome sequencing.</title>
        <authorList>
            <person name="Shih P.M."/>
            <person name="Wu D."/>
            <person name="Latifi A."/>
            <person name="Axen S.D."/>
            <person name="Fewer D.P."/>
            <person name="Talla E."/>
            <person name="Calteau A."/>
            <person name="Cai F."/>
            <person name="Tandeau de Marsac N."/>
            <person name="Rippka R."/>
            <person name="Herdman M."/>
            <person name="Sivonen K."/>
            <person name="Coursin T."/>
            <person name="Laurent T."/>
            <person name="Goodwin L."/>
            <person name="Nolan M."/>
            <person name="Davenport K.W."/>
            <person name="Han C.S."/>
            <person name="Rubin E.M."/>
            <person name="Eisen J.A."/>
            <person name="Woyke T."/>
            <person name="Gugger M."/>
            <person name="Kerfeld C.A."/>
        </authorList>
    </citation>
    <scope>NUCLEOTIDE SEQUENCE [LARGE SCALE GENOMIC DNA]</scope>
    <source>
        <strain evidence="4">ATCC 27899 / PCC 7122</strain>
    </source>
</reference>
<dbReference type="KEGG" id="acy:Anacy_5985"/>
<dbReference type="OrthoDB" id="446990at2"/>
<dbReference type="PATRIC" id="fig|272123.3.peg.6496"/>
<name>K9ZPX4_ANACC</name>
<evidence type="ECO:0000313" key="4">
    <source>
        <dbReference type="Proteomes" id="UP000010474"/>
    </source>
</evidence>
<feature type="compositionally biased region" description="Basic and acidic residues" evidence="1">
    <location>
        <begin position="481"/>
        <end position="490"/>
    </location>
</feature>
<dbReference type="InterPro" id="IPR024983">
    <property type="entry name" value="CHAT_dom"/>
</dbReference>
<protein>
    <recommendedName>
        <fullName evidence="2">CHAT domain-containing protein</fullName>
    </recommendedName>
</protein>
<keyword evidence="3" id="KW-0614">Plasmid</keyword>
<dbReference type="HOGENOM" id="CLU_477901_0_0_3"/>
<feature type="region of interest" description="Disordered" evidence="1">
    <location>
        <begin position="481"/>
        <end position="503"/>
    </location>
</feature>
<evidence type="ECO:0000313" key="3">
    <source>
        <dbReference type="EMBL" id="AFZ61268.1"/>
    </source>
</evidence>
<dbReference type="RefSeq" id="WP_015217738.1">
    <property type="nucleotide sequence ID" value="NC_019773.1"/>
</dbReference>
<keyword evidence="4" id="KW-1185">Reference proteome</keyword>